<protein>
    <submittedName>
        <fullName evidence="1">Uncharacterized protein</fullName>
    </submittedName>
</protein>
<dbReference type="EMBL" id="BK015041">
    <property type="protein sequence ID" value="DAD88512.1"/>
    <property type="molecule type" value="Genomic_DNA"/>
</dbReference>
<evidence type="ECO:0000313" key="1">
    <source>
        <dbReference type="EMBL" id="DAD88512.1"/>
    </source>
</evidence>
<sequence length="36" mass="3784">MIASAVSIGAFVQISKSIISLADNLEQAKNAFTTML</sequence>
<reference evidence="1" key="1">
    <citation type="journal article" date="2021" name="Proc. Natl. Acad. Sci. U.S.A.">
        <title>A Catalog of Tens of Thousands of Viruses from Human Metagenomes Reveals Hidden Associations with Chronic Diseases.</title>
        <authorList>
            <person name="Tisza M.J."/>
            <person name="Buck C.B."/>
        </authorList>
    </citation>
    <scope>NUCLEOTIDE SEQUENCE</scope>
    <source>
        <strain evidence="1">Cttxo15</strain>
    </source>
</reference>
<accession>A0A8S5N205</accession>
<name>A0A8S5N205_9CAUD</name>
<proteinExistence type="predicted"/>
<organism evidence="1">
    <name type="scientific">Podoviridae sp. cttxo15</name>
    <dbReference type="NCBI Taxonomy" id="2826584"/>
    <lineage>
        <taxon>Viruses</taxon>
        <taxon>Duplodnaviria</taxon>
        <taxon>Heunggongvirae</taxon>
        <taxon>Uroviricota</taxon>
        <taxon>Caudoviricetes</taxon>
    </lineage>
</organism>